<organism evidence="3 6">
    <name type="scientific">Phascolarctobacterium faecium</name>
    <dbReference type="NCBI Taxonomy" id="33025"/>
    <lineage>
        <taxon>Bacteria</taxon>
        <taxon>Bacillati</taxon>
        <taxon>Bacillota</taxon>
        <taxon>Negativicutes</taxon>
        <taxon>Acidaminococcales</taxon>
        <taxon>Acidaminococcaceae</taxon>
        <taxon>Phascolarctobacterium</taxon>
    </lineage>
</organism>
<dbReference type="Pfam" id="PF16747">
    <property type="entry name" value="Adhesin_E"/>
    <property type="match status" value="1"/>
</dbReference>
<sequence length="184" mass="20708">MKFIEAVIFSLSVLIAAQGFAAEESGSGMDWQISVQPQQTAAEKEAARWTEVMENSTGRYYIAKDSVFMTRGAFGDKDRNILQAEVKTVFMNEDLKKHLDTKVFAQKLKDGDSVESCTQVLLFNLRAKQYRELHSVVYSKGGAVLQSSDKKSEWKPVPEHSFAEIMLEILTHIPASQLRLEGEE</sequence>
<feature type="signal peptide" evidence="1">
    <location>
        <begin position="1"/>
        <end position="21"/>
    </location>
</feature>
<proteinExistence type="predicted"/>
<feature type="domain" description="Surface-adhesin protein E-like" evidence="2">
    <location>
        <begin position="49"/>
        <end position="169"/>
    </location>
</feature>
<evidence type="ECO:0000313" key="3">
    <source>
        <dbReference type="EMBL" id="MTT75908.1"/>
    </source>
</evidence>
<keyword evidence="1" id="KW-0732">Signal</keyword>
<reference evidence="5 6" key="1">
    <citation type="journal article" date="2019" name="Nat. Med.">
        <title>A library of human gut bacterial isolates paired with longitudinal multiomics data enables mechanistic microbiome research.</title>
        <authorList>
            <person name="Poyet M."/>
            <person name="Groussin M."/>
            <person name="Gibbons S.M."/>
            <person name="Avila-Pacheco J."/>
            <person name="Jiang X."/>
            <person name="Kearney S.M."/>
            <person name="Perrotta A.R."/>
            <person name="Berdy B."/>
            <person name="Zhao S."/>
            <person name="Lieberman T.D."/>
            <person name="Swanson P.K."/>
            <person name="Smith M."/>
            <person name="Roesemann S."/>
            <person name="Alexander J.E."/>
            <person name="Rich S.A."/>
            <person name="Livny J."/>
            <person name="Vlamakis H."/>
            <person name="Clish C."/>
            <person name="Bullock K."/>
            <person name="Deik A."/>
            <person name="Scott J."/>
            <person name="Pierce K.A."/>
            <person name="Xavier R.J."/>
            <person name="Alm E.J."/>
        </authorList>
    </citation>
    <scope>NUCLEOTIDE SEQUENCE [LARGE SCALE GENOMIC DNA]</scope>
    <source>
        <strain evidence="3 6">BIOML-A13</strain>
        <strain evidence="4 5">BIOML-A3</strain>
    </source>
</reference>
<gene>
    <name evidence="3" type="ORF">GMD11_06485</name>
    <name evidence="4" type="ORF">GMD18_06130</name>
</gene>
<protein>
    <recommendedName>
        <fullName evidence="2">Surface-adhesin protein E-like domain-containing protein</fullName>
    </recommendedName>
</protein>
<dbReference type="RefSeq" id="WP_155163936.1">
    <property type="nucleotide sequence ID" value="NZ_DBFCBI010000071.1"/>
</dbReference>
<dbReference type="AlphaFoldDB" id="A0A7X2XH13"/>
<name>A0A7X2XH13_9FIRM</name>
<keyword evidence="5" id="KW-1185">Reference proteome</keyword>
<dbReference type="Proteomes" id="UP000443070">
    <property type="component" value="Unassembled WGS sequence"/>
</dbReference>
<evidence type="ECO:0000313" key="4">
    <source>
        <dbReference type="EMBL" id="MTU03970.1"/>
    </source>
</evidence>
<comment type="caution">
    <text evidence="3">The sequence shown here is derived from an EMBL/GenBank/DDBJ whole genome shotgun (WGS) entry which is preliminary data.</text>
</comment>
<dbReference type="OrthoDB" id="3067045at2"/>
<dbReference type="InterPro" id="IPR031939">
    <property type="entry name" value="Adhesin_E-like"/>
</dbReference>
<feature type="chain" id="PRO_5030747954" description="Surface-adhesin protein E-like domain-containing protein" evidence="1">
    <location>
        <begin position="22"/>
        <end position="184"/>
    </location>
</feature>
<evidence type="ECO:0000313" key="6">
    <source>
        <dbReference type="Proteomes" id="UP000484547"/>
    </source>
</evidence>
<evidence type="ECO:0000259" key="2">
    <source>
        <dbReference type="Pfam" id="PF16747"/>
    </source>
</evidence>
<accession>A0A7X2XH13</accession>
<dbReference type="EMBL" id="WNBW01000003">
    <property type="protein sequence ID" value="MTU03970.1"/>
    <property type="molecule type" value="Genomic_DNA"/>
</dbReference>
<evidence type="ECO:0000313" key="5">
    <source>
        <dbReference type="Proteomes" id="UP000443070"/>
    </source>
</evidence>
<evidence type="ECO:0000256" key="1">
    <source>
        <dbReference type="SAM" id="SignalP"/>
    </source>
</evidence>
<dbReference type="Proteomes" id="UP000484547">
    <property type="component" value="Unassembled WGS sequence"/>
</dbReference>
<dbReference type="EMBL" id="WNBM01000003">
    <property type="protein sequence ID" value="MTT75908.1"/>
    <property type="molecule type" value="Genomic_DNA"/>
</dbReference>